<gene>
    <name evidence="2" type="ORF">E1298_46260</name>
</gene>
<evidence type="ECO:0000256" key="1">
    <source>
        <dbReference type="SAM" id="MobiDB-lite"/>
    </source>
</evidence>
<protein>
    <submittedName>
        <fullName evidence="2">Uncharacterized protein</fullName>
    </submittedName>
</protein>
<evidence type="ECO:0000313" key="2">
    <source>
        <dbReference type="EMBL" id="TDD60117.1"/>
    </source>
</evidence>
<accession>A0A4V2YPZ6</accession>
<name>A0A4V2YPZ6_9ACTN</name>
<sequence>NFPGRTQTMPLAVYLALETDPQAQPQHRLRGLLDDQPLVVLAEPLGGDPVDQGGLLAAFPDRPVTGALGQPEDVLGRGGEVSAAQRADRPPQDVLQRGQPVALDQVAAHGGRVVAAQHHDGFERR</sequence>
<organism evidence="2 3">
    <name type="scientific">Actinomadura rubrisoli</name>
    <dbReference type="NCBI Taxonomy" id="2530368"/>
    <lineage>
        <taxon>Bacteria</taxon>
        <taxon>Bacillati</taxon>
        <taxon>Actinomycetota</taxon>
        <taxon>Actinomycetes</taxon>
        <taxon>Streptosporangiales</taxon>
        <taxon>Thermomonosporaceae</taxon>
        <taxon>Actinomadura</taxon>
    </lineage>
</organism>
<keyword evidence="3" id="KW-1185">Reference proteome</keyword>
<dbReference type="EMBL" id="SMKU01000626">
    <property type="protein sequence ID" value="TDD60117.1"/>
    <property type="molecule type" value="Genomic_DNA"/>
</dbReference>
<feature type="non-terminal residue" evidence="2">
    <location>
        <position position="1"/>
    </location>
</feature>
<dbReference type="AlphaFoldDB" id="A0A4V2YPZ6"/>
<evidence type="ECO:0000313" key="3">
    <source>
        <dbReference type="Proteomes" id="UP000294513"/>
    </source>
</evidence>
<proteinExistence type="predicted"/>
<reference evidence="2 3" key="1">
    <citation type="submission" date="2019-03" db="EMBL/GenBank/DDBJ databases">
        <title>Draft genome sequences of novel Actinobacteria.</title>
        <authorList>
            <person name="Sahin N."/>
            <person name="Ay H."/>
            <person name="Saygin H."/>
        </authorList>
    </citation>
    <scope>NUCLEOTIDE SEQUENCE [LARGE SCALE GENOMIC DNA]</scope>
    <source>
        <strain evidence="2 3">H3C3</strain>
    </source>
</reference>
<feature type="region of interest" description="Disordered" evidence="1">
    <location>
        <begin position="62"/>
        <end position="92"/>
    </location>
</feature>
<dbReference type="Proteomes" id="UP000294513">
    <property type="component" value="Unassembled WGS sequence"/>
</dbReference>
<comment type="caution">
    <text evidence="2">The sequence shown here is derived from an EMBL/GenBank/DDBJ whole genome shotgun (WGS) entry which is preliminary data.</text>
</comment>